<dbReference type="InterPro" id="IPR029472">
    <property type="entry name" value="Copia-like_N"/>
</dbReference>
<name>A0A833XS23_JUGRE</name>
<evidence type="ECO:0000313" key="4">
    <source>
        <dbReference type="EMBL" id="KAF5469590.1"/>
    </source>
</evidence>
<evidence type="ECO:0000259" key="3">
    <source>
        <dbReference type="Pfam" id="PF14244"/>
    </source>
</evidence>
<dbReference type="PANTHER" id="PTHR37610:SF100">
    <property type="entry name" value="COPIA-LIKE POLYPROTEIN_RETROTRANSPOSON"/>
    <property type="match status" value="1"/>
</dbReference>
<dbReference type="EMBL" id="LIHL02000006">
    <property type="protein sequence ID" value="KAF5469590.1"/>
    <property type="molecule type" value="Genomic_DNA"/>
</dbReference>
<reference evidence="4" key="2">
    <citation type="submission" date="2020-03" db="EMBL/GenBank/DDBJ databases">
        <title>Walnut 2.0.</title>
        <authorList>
            <person name="Marrano A."/>
            <person name="Britton M."/>
            <person name="Zimin A.V."/>
            <person name="Zaini P.A."/>
            <person name="Workman R."/>
            <person name="Puiu D."/>
            <person name="Bianco L."/>
            <person name="Allen B.J."/>
            <person name="Troggio M."/>
            <person name="Leslie C.A."/>
            <person name="Timp W."/>
            <person name="Dendekar A."/>
            <person name="Salzberg S.L."/>
            <person name="Neale D.B."/>
        </authorList>
    </citation>
    <scope>NUCLEOTIDE SEQUENCE</scope>
    <source>
        <tissue evidence="4">Leaves</tissue>
    </source>
</reference>
<dbReference type="Gramene" id="Jr06_19890_p1">
    <property type="protein sequence ID" value="cds.Jr06_19890_p1"/>
    <property type="gene ID" value="Jr06_19890"/>
</dbReference>
<protein>
    <recommendedName>
        <fullName evidence="6">Retrotransposon Copia-like N-terminal domain-containing protein</fullName>
    </recommendedName>
</protein>
<comment type="caution">
    <text evidence="4">The sequence shown here is derived from an EMBL/GenBank/DDBJ whole genome shotgun (WGS) entry which is preliminary data.</text>
</comment>
<reference evidence="4" key="1">
    <citation type="submission" date="2015-10" db="EMBL/GenBank/DDBJ databases">
        <authorList>
            <person name="Martinez-Garcia P.J."/>
            <person name="Crepeau M.W."/>
            <person name="Puiu D."/>
            <person name="Gonzalez-Ibeas D."/>
            <person name="Whalen J."/>
            <person name="Stevens K."/>
            <person name="Paul R."/>
            <person name="Butterfield T."/>
            <person name="Britton M."/>
            <person name="Reagan R."/>
            <person name="Chakraborty S."/>
            <person name="Walawage S.L."/>
            <person name="Vasquez-Gross H.A."/>
            <person name="Cardeno C."/>
            <person name="Famula R."/>
            <person name="Pratt K."/>
            <person name="Kuruganti S."/>
            <person name="Aradhya M.K."/>
            <person name="Leslie C.A."/>
            <person name="Dandekar A.M."/>
            <person name="Salzberg S.L."/>
            <person name="Wegrzyn J.L."/>
            <person name="Langley C.H."/>
            <person name="Neale D.B."/>
        </authorList>
    </citation>
    <scope>NUCLEOTIDE SEQUENCE</scope>
    <source>
        <tissue evidence="4">Leaves</tissue>
    </source>
</reference>
<feature type="region of interest" description="Disordered" evidence="1">
    <location>
        <begin position="255"/>
        <end position="274"/>
    </location>
</feature>
<organism evidence="4 5">
    <name type="scientific">Juglans regia</name>
    <name type="common">English walnut</name>
    <dbReference type="NCBI Taxonomy" id="51240"/>
    <lineage>
        <taxon>Eukaryota</taxon>
        <taxon>Viridiplantae</taxon>
        <taxon>Streptophyta</taxon>
        <taxon>Embryophyta</taxon>
        <taxon>Tracheophyta</taxon>
        <taxon>Spermatophyta</taxon>
        <taxon>Magnoliopsida</taxon>
        <taxon>eudicotyledons</taxon>
        <taxon>Gunneridae</taxon>
        <taxon>Pentapetalae</taxon>
        <taxon>rosids</taxon>
        <taxon>fabids</taxon>
        <taxon>Fagales</taxon>
        <taxon>Juglandaceae</taxon>
        <taxon>Juglans</taxon>
    </lineage>
</organism>
<evidence type="ECO:0008006" key="6">
    <source>
        <dbReference type="Google" id="ProtNLM"/>
    </source>
</evidence>
<accession>A0A833XS23</accession>
<gene>
    <name evidence="4" type="ORF">F2P56_013652</name>
</gene>
<feature type="domain" description="Retrotransposon Copia-like N-terminal" evidence="3">
    <location>
        <begin position="28"/>
        <end position="74"/>
    </location>
</feature>
<dbReference type="Pfam" id="PF14244">
    <property type="entry name" value="Retrotran_gag_3"/>
    <property type="match status" value="1"/>
</dbReference>
<dbReference type="PANTHER" id="PTHR37610">
    <property type="entry name" value="CCHC-TYPE DOMAIN-CONTAINING PROTEIN"/>
    <property type="match status" value="1"/>
</dbReference>
<proteinExistence type="predicted"/>
<dbReference type="Pfam" id="PF03732">
    <property type="entry name" value="Retrotrans_gag"/>
    <property type="match status" value="1"/>
</dbReference>
<feature type="domain" description="Retrotransposon gag" evidence="2">
    <location>
        <begin position="95"/>
        <end position="196"/>
    </location>
</feature>
<evidence type="ECO:0000313" key="5">
    <source>
        <dbReference type="Proteomes" id="UP000619265"/>
    </source>
</evidence>
<dbReference type="Proteomes" id="UP000619265">
    <property type="component" value="Unassembled WGS sequence"/>
</dbReference>
<evidence type="ECO:0000256" key="1">
    <source>
        <dbReference type="SAM" id="MobiDB-lite"/>
    </source>
</evidence>
<sequence>MAAEEPKSPTKSPFLDFNNIINPYRLDHGDNPSIPLVPDLLTTENYTTWSRAMCRALRAKNKLGFINGTLSKPKSNSDPLYDAWERCNNLVVSWLHNSINPSLKSSIALVDNAAQIWNELKDRFTQQNGHRIFQLKKALSGLQQDTDSVSIYFGKLKTLGDELGIYEPMPDCTRGKLAVLLVRYQRDCIIQFLMGLNDSFQVTRDQIMLMDPLPPLNKIFSMIQQQEMQHLMLSGLPSADSMAFSVKNTSYKSVSKPFSQPKRDRPFAKFKAMH</sequence>
<evidence type="ECO:0000259" key="2">
    <source>
        <dbReference type="Pfam" id="PF03732"/>
    </source>
</evidence>
<dbReference type="AlphaFoldDB" id="A0A833XS23"/>
<dbReference type="InterPro" id="IPR005162">
    <property type="entry name" value="Retrotrans_gag_dom"/>
</dbReference>